<dbReference type="InterPro" id="IPR018976">
    <property type="entry name" value="Imelysin-like"/>
</dbReference>
<organism evidence="7 8">
    <name type="scientific">Longispora fulva</name>
    <dbReference type="NCBI Taxonomy" id="619741"/>
    <lineage>
        <taxon>Bacteria</taxon>
        <taxon>Bacillati</taxon>
        <taxon>Actinomycetota</taxon>
        <taxon>Actinomycetes</taxon>
        <taxon>Micromonosporales</taxon>
        <taxon>Micromonosporaceae</taxon>
        <taxon>Longispora</taxon>
    </lineage>
</organism>
<evidence type="ECO:0000313" key="7">
    <source>
        <dbReference type="EMBL" id="MBG6140388.1"/>
    </source>
</evidence>
<evidence type="ECO:0000256" key="1">
    <source>
        <dbReference type="ARBA" id="ARBA00004418"/>
    </source>
</evidence>
<evidence type="ECO:0000259" key="6">
    <source>
        <dbReference type="Pfam" id="PF13473"/>
    </source>
</evidence>
<dbReference type="NCBIfam" id="NF041757">
    <property type="entry name" value="EfeO"/>
    <property type="match status" value="1"/>
</dbReference>
<feature type="domain" description="EfeO-type cupredoxin-like" evidence="6">
    <location>
        <begin position="26"/>
        <end position="111"/>
    </location>
</feature>
<dbReference type="GO" id="GO:0042597">
    <property type="term" value="C:periplasmic space"/>
    <property type="evidence" value="ECO:0007669"/>
    <property type="project" value="UniProtKB-SubCell"/>
</dbReference>
<feature type="chain" id="PRO_5038910781" evidence="4">
    <location>
        <begin position="23"/>
        <end position="375"/>
    </location>
</feature>
<dbReference type="AlphaFoldDB" id="A0A8J7GGQ8"/>
<dbReference type="PANTHER" id="PTHR39192">
    <property type="entry name" value="IRON UPTAKE SYSTEM COMPONENT EFEO"/>
    <property type="match status" value="1"/>
</dbReference>
<dbReference type="InterPro" id="IPR034981">
    <property type="entry name" value="Imelysin-like_EfeO/Algp7"/>
</dbReference>
<keyword evidence="3 4" id="KW-0732">Signal</keyword>
<dbReference type="InterPro" id="IPR050894">
    <property type="entry name" value="EfeM/EfeO_iron_uptake"/>
</dbReference>
<feature type="signal peptide" evidence="4">
    <location>
        <begin position="1"/>
        <end position="22"/>
    </location>
</feature>
<dbReference type="InterPro" id="IPR038352">
    <property type="entry name" value="Imelysin_sf"/>
</dbReference>
<feature type="domain" description="Imelysin-like" evidence="5">
    <location>
        <begin position="138"/>
        <end position="365"/>
    </location>
</feature>
<reference evidence="7" key="1">
    <citation type="submission" date="2020-11" db="EMBL/GenBank/DDBJ databases">
        <title>Sequencing the genomes of 1000 actinobacteria strains.</title>
        <authorList>
            <person name="Klenk H.-P."/>
        </authorList>
    </citation>
    <scope>NUCLEOTIDE SEQUENCE</scope>
    <source>
        <strain evidence="7">DSM 45356</strain>
    </source>
</reference>
<dbReference type="InterPro" id="IPR053377">
    <property type="entry name" value="Iron_uptake_EfeM/EfeO"/>
</dbReference>
<dbReference type="Proteomes" id="UP000622552">
    <property type="component" value="Unassembled WGS sequence"/>
</dbReference>
<dbReference type="Pfam" id="PF09375">
    <property type="entry name" value="Peptidase_M75"/>
    <property type="match status" value="1"/>
</dbReference>
<comment type="caution">
    <text evidence="7">The sequence shown here is derived from an EMBL/GenBank/DDBJ whole genome shotgun (WGS) entry which is preliminary data.</text>
</comment>
<dbReference type="CDD" id="cd14656">
    <property type="entry name" value="Imelysin-like_EfeO"/>
    <property type="match status" value="1"/>
</dbReference>
<dbReference type="PROSITE" id="PS51257">
    <property type="entry name" value="PROKAR_LIPOPROTEIN"/>
    <property type="match status" value="1"/>
</dbReference>
<dbReference type="InterPro" id="IPR028096">
    <property type="entry name" value="EfeO_Cupredoxin"/>
</dbReference>
<sequence>MKRVHRITALVAASLIAGGGLAGCSDDKKDAAAGAAIAVTATDTECKVEKADLPAGTHHFKVTNKGTKTTEFYVYADGNKVMGEVENITPGVSRELKVDLEEGKYQAACKPGQTGDGIRQDLTVTGKTVALSAEDQVAVDAYRTFVKENANLTLTKTTEFVAAVKAGDIAKAKELYPVARTGYERIEPIAEALGEIDAELDAREDKVEPGKDWEGFHRLEKDLWVTGDISKSGAIADALAKDVKELVDTVDTVKFTPLSIANGAKSLLDEVATGKVTGEEDRYSHTDLWDFEANVEGAKAVVAALRPLIDKKDAALGKKLDEQFVAVLAELGKYKVGEGFKLYTELSKEQVKGLADAVNGVGEPVSKVAALVASK</sequence>
<dbReference type="PANTHER" id="PTHR39192:SF1">
    <property type="entry name" value="IRON UPTAKE SYSTEM COMPONENT EFEO"/>
    <property type="match status" value="1"/>
</dbReference>
<evidence type="ECO:0000259" key="5">
    <source>
        <dbReference type="Pfam" id="PF09375"/>
    </source>
</evidence>
<accession>A0A8J7GGQ8</accession>
<gene>
    <name evidence="7" type="ORF">IW245_006582</name>
</gene>
<evidence type="ECO:0000256" key="4">
    <source>
        <dbReference type="SAM" id="SignalP"/>
    </source>
</evidence>
<dbReference type="Pfam" id="PF13473">
    <property type="entry name" value="Cupredoxin_1"/>
    <property type="match status" value="1"/>
</dbReference>
<evidence type="ECO:0000313" key="8">
    <source>
        <dbReference type="Proteomes" id="UP000622552"/>
    </source>
</evidence>
<dbReference type="Gene3D" id="1.20.1420.20">
    <property type="entry name" value="M75 peptidase, HXXE motif"/>
    <property type="match status" value="1"/>
</dbReference>
<evidence type="ECO:0000256" key="3">
    <source>
        <dbReference type="ARBA" id="ARBA00022729"/>
    </source>
</evidence>
<comment type="subcellular location">
    <subcellularLocation>
        <location evidence="1">Periplasm</location>
    </subcellularLocation>
</comment>
<proteinExistence type="inferred from homology"/>
<keyword evidence="8" id="KW-1185">Reference proteome</keyword>
<dbReference type="RefSeq" id="WP_307788930.1">
    <property type="nucleotide sequence ID" value="NZ_BONS01000006.1"/>
</dbReference>
<protein>
    <submittedName>
        <fullName evidence="7">Iron uptake system component EfeO</fullName>
    </submittedName>
</protein>
<evidence type="ECO:0000256" key="2">
    <source>
        <dbReference type="ARBA" id="ARBA00005989"/>
    </source>
</evidence>
<comment type="similarity">
    <text evidence="2">Belongs to the EfeM/EfeO family.</text>
</comment>
<dbReference type="EMBL" id="JADOUF010000001">
    <property type="protein sequence ID" value="MBG6140388.1"/>
    <property type="molecule type" value="Genomic_DNA"/>
</dbReference>
<name>A0A8J7GGQ8_9ACTN</name>